<dbReference type="Pfam" id="PF01613">
    <property type="entry name" value="Flavin_Reduct"/>
    <property type="match status" value="1"/>
</dbReference>
<dbReference type="SMART" id="SM00903">
    <property type="entry name" value="Flavin_Reduct"/>
    <property type="match status" value="1"/>
</dbReference>
<dbReference type="PANTHER" id="PTHR30466:SF1">
    <property type="entry name" value="FMN REDUCTASE (NADH) RUTF"/>
    <property type="match status" value="1"/>
</dbReference>
<evidence type="ECO:0000259" key="3">
    <source>
        <dbReference type="SMART" id="SM00903"/>
    </source>
</evidence>
<dbReference type="GO" id="GO:0042602">
    <property type="term" value="F:riboflavin reductase (NADPH) activity"/>
    <property type="evidence" value="ECO:0007669"/>
    <property type="project" value="TreeGrafter"/>
</dbReference>
<evidence type="ECO:0000313" key="5">
    <source>
        <dbReference type="Proteomes" id="UP000576209"/>
    </source>
</evidence>
<dbReference type="EMBL" id="JACIFF010000003">
    <property type="protein sequence ID" value="MBB4078903.1"/>
    <property type="molecule type" value="Genomic_DNA"/>
</dbReference>
<gene>
    <name evidence="4" type="ORF">GGR28_001520</name>
</gene>
<keyword evidence="5" id="KW-1185">Reference proteome</keyword>
<sequence length="179" mass="19566">MADQSANRKDLDNALKQLSYGYYIVATRKDGSDLATRSEDWVSAATVSWAMQSSFEPPLITIAVQKDSDLNETIQRAQSFSLSVLGKDDESLIKKFAQQTEVDYSNQSVNGISYTEGKTGAPLLDCGIATLECKLEDALTTPGDHLLFVGRIVNARSNAGQPITEADTRRHYEGVSPRS</sequence>
<keyword evidence="1" id="KW-0560">Oxidoreductase</keyword>
<protein>
    <submittedName>
        <fullName evidence="4">Flavin reductase (DIM6/NTAB) family NADH-FMN oxidoreductase RutF</fullName>
    </submittedName>
</protein>
<dbReference type="SUPFAM" id="SSF50475">
    <property type="entry name" value="FMN-binding split barrel"/>
    <property type="match status" value="1"/>
</dbReference>
<evidence type="ECO:0000256" key="1">
    <source>
        <dbReference type="ARBA" id="ARBA00023002"/>
    </source>
</evidence>
<accession>A0A840E4M0</accession>
<dbReference type="InterPro" id="IPR002563">
    <property type="entry name" value="Flavin_Rdtase-like_dom"/>
</dbReference>
<evidence type="ECO:0000256" key="2">
    <source>
        <dbReference type="SAM" id="MobiDB-lite"/>
    </source>
</evidence>
<dbReference type="InterPro" id="IPR050268">
    <property type="entry name" value="NADH-dep_flavin_reductase"/>
</dbReference>
<dbReference type="Proteomes" id="UP000576209">
    <property type="component" value="Unassembled WGS sequence"/>
</dbReference>
<dbReference type="AlphaFoldDB" id="A0A840E4M0"/>
<comment type="caution">
    <text evidence="4">The sequence shown here is derived from an EMBL/GenBank/DDBJ whole genome shotgun (WGS) entry which is preliminary data.</text>
</comment>
<organism evidence="4 5">
    <name type="scientific">Neolewinella aquimaris</name>
    <dbReference type="NCBI Taxonomy" id="1835722"/>
    <lineage>
        <taxon>Bacteria</taxon>
        <taxon>Pseudomonadati</taxon>
        <taxon>Bacteroidota</taxon>
        <taxon>Saprospiria</taxon>
        <taxon>Saprospirales</taxon>
        <taxon>Lewinellaceae</taxon>
        <taxon>Neolewinella</taxon>
    </lineage>
</organism>
<dbReference type="Gene3D" id="2.30.110.10">
    <property type="entry name" value="Electron Transport, Fmn-binding Protein, Chain A"/>
    <property type="match status" value="1"/>
</dbReference>
<dbReference type="GO" id="GO:0010181">
    <property type="term" value="F:FMN binding"/>
    <property type="evidence" value="ECO:0007669"/>
    <property type="project" value="InterPro"/>
</dbReference>
<evidence type="ECO:0000313" key="4">
    <source>
        <dbReference type="EMBL" id="MBB4078903.1"/>
    </source>
</evidence>
<reference evidence="4 5" key="1">
    <citation type="submission" date="2020-08" db="EMBL/GenBank/DDBJ databases">
        <title>Genomic Encyclopedia of Type Strains, Phase IV (KMG-IV): sequencing the most valuable type-strain genomes for metagenomic binning, comparative biology and taxonomic classification.</title>
        <authorList>
            <person name="Goeker M."/>
        </authorList>
    </citation>
    <scope>NUCLEOTIDE SEQUENCE [LARGE SCALE GENOMIC DNA]</scope>
    <source>
        <strain evidence="4 5">DSM 105137</strain>
    </source>
</reference>
<feature type="domain" description="Flavin reductase like" evidence="3">
    <location>
        <begin position="15"/>
        <end position="172"/>
    </location>
</feature>
<feature type="region of interest" description="Disordered" evidence="2">
    <location>
        <begin position="160"/>
        <end position="179"/>
    </location>
</feature>
<dbReference type="RefSeq" id="WP_183495158.1">
    <property type="nucleotide sequence ID" value="NZ_JACIFF010000003.1"/>
</dbReference>
<dbReference type="PANTHER" id="PTHR30466">
    <property type="entry name" value="FLAVIN REDUCTASE"/>
    <property type="match status" value="1"/>
</dbReference>
<name>A0A840E4M0_9BACT</name>
<proteinExistence type="predicted"/>
<dbReference type="InterPro" id="IPR012349">
    <property type="entry name" value="Split_barrel_FMN-bd"/>
</dbReference>